<accession>A0ABR1G3J0</accession>
<feature type="compositionally biased region" description="Basic residues" evidence="1">
    <location>
        <begin position="175"/>
        <end position="192"/>
    </location>
</feature>
<feature type="compositionally biased region" description="Basic and acidic residues" evidence="1">
    <location>
        <begin position="251"/>
        <end position="261"/>
    </location>
</feature>
<comment type="caution">
    <text evidence="2">The sequence shown here is derived from an EMBL/GenBank/DDBJ whole genome shotgun (WGS) entry which is preliminary data.</text>
</comment>
<feature type="compositionally biased region" description="Low complexity" evidence="1">
    <location>
        <begin position="671"/>
        <end position="681"/>
    </location>
</feature>
<feature type="compositionally biased region" description="Low complexity" evidence="1">
    <location>
        <begin position="526"/>
        <end position="538"/>
    </location>
</feature>
<gene>
    <name evidence="2" type="ORF">SO694_00127073</name>
</gene>
<evidence type="ECO:0000313" key="3">
    <source>
        <dbReference type="Proteomes" id="UP001363151"/>
    </source>
</evidence>
<feature type="region of interest" description="Disordered" evidence="1">
    <location>
        <begin position="511"/>
        <end position="558"/>
    </location>
</feature>
<dbReference type="EMBL" id="JBBJCI010000132">
    <property type="protein sequence ID" value="KAK7242912.1"/>
    <property type="molecule type" value="Genomic_DNA"/>
</dbReference>
<feature type="region of interest" description="Disordered" evidence="1">
    <location>
        <begin position="669"/>
        <end position="688"/>
    </location>
</feature>
<feature type="region of interest" description="Disordered" evidence="1">
    <location>
        <begin position="251"/>
        <end position="286"/>
    </location>
</feature>
<proteinExistence type="predicted"/>
<feature type="region of interest" description="Disordered" evidence="1">
    <location>
        <begin position="175"/>
        <end position="198"/>
    </location>
</feature>
<keyword evidence="3" id="KW-1185">Reference proteome</keyword>
<dbReference type="Proteomes" id="UP001363151">
    <property type="component" value="Unassembled WGS sequence"/>
</dbReference>
<organism evidence="2 3">
    <name type="scientific">Aureococcus anophagefferens</name>
    <name type="common">Harmful bloom alga</name>
    <dbReference type="NCBI Taxonomy" id="44056"/>
    <lineage>
        <taxon>Eukaryota</taxon>
        <taxon>Sar</taxon>
        <taxon>Stramenopiles</taxon>
        <taxon>Ochrophyta</taxon>
        <taxon>Pelagophyceae</taxon>
        <taxon>Pelagomonadales</taxon>
        <taxon>Pelagomonadaceae</taxon>
        <taxon>Aureococcus</taxon>
    </lineage>
</organism>
<reference evidence="2 3" key="1">
    <citation type="submission" date="2024-03" db="EMBL/GenBank/DDBJ databases">
        <title>Aureococcus anophagefferens CCMP1851 and Kratosvirus quantuckense: Draft genome of a second virus-susceptible host strain in the model system.</title>
        <authorList>
            <person name="Chase E."/>
            <person name="Truchon A.R."/>
            <person name="Schepens W."/>
            <person name="Wilhelm S.W."/>
        </authorList>
    </citation>
    <scope>NUCLEOTIDE SEQUENCE [LARGE SCALE GENOMIC DNA]</scope>
    <source>
        <strain evidence="2 3">CCMP1851</strain>
    </source>
</reference>
<name>A0ABR1G3J0_AURAN</name>
<evidence type="ECO:0000313" key="2">
    <source>
        <dbReference type="EMBL" id="KAK7242912.1"/>
    </source>
</evidence>
<protein>
    <submittedName>
        <fullName evidence="2">Uncharacterized protein</fullName>
    </submittedName>
</protein>
<sequence length="724" mass="76089">MSPLYVNHRCAPETRARVTRRPRLVDRRSDSVNLAHELVHSNWPKGCQLRAGSLLSSRKVCEVECGARARVETVKRVVAGDREVERCEIVLPVKGWCRSGSCGARTRTRAGAAAEEPWPAGAKVRLEGLAGAPDLEGKSAVVREAPAAAGGDERVVALGGRLPRCAGGRARVPRARAGGRRARLRGRGRGRGRGGDALREDAALVRRHEHGRNGPVPAPPAGARAWAHHGDVKGRYFRALEAAEAADAERRAADAEAEARARRGRGRGRGGGAADGAPRAAGRVADDAAPTARTALAKGTLVIVKGLTRLADLNGRSGVRARDKLPKGDEVVFVTEEEAREGMYAVKLDPQFYYDKAIDASSPRRTIHPDKNRHPQAGERRVPKTRRAFETLSDPKEQRKLLVALGVEKETSPFAWTADDDAAFADDDDDDDQQFQWWWEASPAGQPGAMAMEDPAREEAPVAAEGAPVATEEARGAGQFLCAPEAPTDGDAPKSPLQGMMASMICCSTERRARRAEPEPEPAPEPEVAAAPEPEAAPEAPPPAPARRSSMAPKPAPPKKRLSVAWALQASVAAALGAAEDTEEAVVLEAVLQKKGSGARPSAPSGRSDFKGAVLLDGCGVAAAAKRGGAAHVFEASTLVVQLPVSFNVLCTACGVVVVGAARSLEPLRSGAPAAAGGPPARRSDDAVTLSAGDAARFRLVGSGALVGRTRSSRSSGARCSTRS</sequence>
<evidence type="ECO:0000256" key="1">
    <source>
        <dbReference type="SAM" id="MobiDB-lite"/>
    </source>
</evidence>
<feature type="compositionally biased region" description="Low complexity" evidence="1">
    <location>
        <begin position="275"/>
        <end position="286"/>
    </location>
</feature>